<feature type="transmembrane region" description="Helical" evidence="7">
    <location>
        <begin position="140"/>
        <end position="164"/>
    </location>
</feature>
<feature type="transmembrane region" description="Helical" evidence="7">
    <location>
        <begin position="339"/>
        <end position="357"/>
    </location>
</feature>
<feature type="transmembrane region" description="Helical" evidence="7">
    <location>
        <begin position="310"/>
        <end position="332"/>
    </location>
</feature>
<proteinExistence type="predicted"/>
<sequence>MIGITPGEVAMVLFGVFFFILILGSPIMVALGIAAMASFALVGTDLGAMIEMAASSLTSFPLMALPCFVLAGSLMEAAGVSRRLVHIAENIVGPIPGGLAVSTALACVFFGAISGSGPATTAAVGMLMIPAMAKRGYDKAYAAATAATAGGIGIIIPPSIPMVIYGVAGQQSIAKMFMGGFIPGMMIALAFSAGHLYFCRNLDSTGLQNWSSKSLLKSLREGFWSMLAPLIILGGIYAGLFTPTEAAVVAIFYTLFVGVFIHRELNVHAFMSALKTTSWLTGRVLVIVFTAYAFGRLLTEYRIPIMIADWILAFTNQVYLVWFFVVALLIFLGMFMETLAIILLVTPVLLPVMVAYGVDPIHFGVIMICCVSAGFSTPPLGENMFIASGISNRSLEQIAVKALPFVMLHILIIAVLIIFPDLVLYLPSLIDVNLQ</sequence>
<dbReference type="InterPro" id="IPR004681">
    <property type="entry name" value="TRAP_DctM"/>
</dbReference>
<dbReference type="Proteomes" id="UP000199581">
    <property type="component" value="Unassembled WGS sequence"/>
</dbReference>
<evidence type="ECO:0000256" key="2">
    <source>
        <dbReference type="ARBA" id="ARBA00022475"/>
    </source>
</evidence>
<dbReference type="EMBL" id="FOTO01000012">
    <property type="protein sequence ID" value="SFM04381.1"/>
    <property type="molecule type" value="Genomic_DNA"/>
</dbReference>
<name>A0A8G2F6X9_DESNO</name>
<accession>A0A8G2F6X9</accession>
<dbReference type="PIRSF" id="PIRSF006066">
    <property type="entry name" value="HI0050"/>
    <property type="match status" value="1"/>
</dbReference>
<evidence type="ECO:0000256" key="1">
    <source>
        <dbReference type="ARBA" id="ARBA00004429"/>
    </source>
</evidence>
<evidence type="ECO:0000313" key="9">
    <source>
        <dbReference type="EMBL" id="SFM04381.1"/>
    </source>
</evidence>
<dbReference type="PANTHER" id="PTHR33362">
    <property type="entry name" value="SIALIC ACID TRAP TRANSPORTER PERMEASE PROTEIN SIAT-RELATED"/>
    <property type="match status" value="1"/>
</dbReference>
<evidence type="ECO:0000259" key="8">
    <source>
        <dbReference type="Pfam" id="PF06808"/>
    </source>
</evidence>
<comment type="subcellular location">
    <subcellularLocation>
        <location evidence="1">Cell inner membrane</location>
        <topology evidence="1">Multi-pass membrane protein</topology>
    </subcellularLocation>
</comment>
<dbReference type="InterPro" id="IPR010656">
    <property type="entry name" value="DctM"/>
</dbReference>
<dbReference type="NCBIfam" id="TIGR00786">
    <property type="entry name" value="dctM"/>
    <property type="match status" value="1"/>
</dbReference>
<comment type="caution">
    <text evidence="9">The sequence shown here is derived from an EMBL/GenBank/DDBJ whole genome shotgun (WGS) entry which is preliminary data.</text>
</comment>
<feature type="transmembrane region" description="Helical" evidence="7">
    <location>
        <begin position="277"/>
        <end position="298"/>
    </location>
</feature>
<organism evidence="9 10">
    <name type="scientific">Desulfomicrobium norvegicum (strain DSM 1741 / NCIMB 8310)</name>
    <name type="common">Desulfovibrio baculatus (strain Norway 4)</name>
    <name type="synonym">Desulfovibrio desulfuricans (strain Norway 4)</name>
    <dbReference type="NCBI Taxonomy" id="52561"/>
    <lineage>
        <taxon>Bacteria</taxon>
        <taxon>Pseudomonadati</taxon>
        <taxon>Thermodesulfobacteriota</taxon>
        <taxon>Desulfovibrionia</taxon>
        <taxon>Desulfovibrionales</taxon>
        <taxon>Desulfomicrobiaceae</taxon>
        <taxon>Desulfomicrobium</taxon>
    </lineage>
</organism>
<feature type="transmembrane region" description="Helical" evidence="7">
    <location>
        <begin position="95"/>
        <end position="128"/>
    </location>
</feature>
<evidence type="ECO:0000256" key="6">
    <source>
        <dbReference type="ARBA" id="ARBA00023136"/>
    </source>
</evidence>
<dbReference type="RefSeq" id="WP_208599866.1">
    <property type="nucleotide sequence ID" value="NZ_FOTO01000012.1"/>
</dbReference>
<keyword evidence="6 7" id="KW-0472">Membrane</keyword>
<gene>
    <name evidence="9" type="ORF">SAMN05421830_11274</name>
</gene>
<feature type="transmembrane region" description="Helical" evidence="7">
    <location>
        <begin position="219"/>
        <end position="240"/>
    </location>
</feature>
<feature type="domain" description="TRAP C4-dicarboxylate transport system permease DctM subunit" evidence="8">
    <location>
        <begin position="14"/>
        <end position="421"/>
    </location>
</feature>
<keyword evidence="2" id="KW-1003">Cell membrane</keyword>
<keyword evidence="10" id="KW-1185">Reference proteome</keyword>
<protein>
    <submittedName>
        <fullName evidence="9">C4-dicarboxylate transporter, DctM subunit</fullName>
    </submittedName>
</protein>
<feature type="transmembrane region" description="Helical" evidence="7">
    <location>
        <begin position="12"/>
        <end position="42"/>
    </location>
</feature>
<feature type="transmembrane region" description="Helical" evidence="7">
    <location>
        <begin position="176"/>
        <end position="198"/>
    </location>
</feature>
<feature type="transmembrane region" description="Helical" evidence="7">
    <location>
        <begin position="246"/>
        <end position="265"/>
    </location>
</feature>
<feature type="transmembrane region" description="Helical" evidence="7">
    <location>
        <begin position="54"/>
        <end position="75"/>
    </location>
</feature>
<feature type="transmembrane region" description="Helical" evidence="7">
    <location>
        <begin position="402"/>
        <end position="426"/>
    </location>
</feature>
<evidence type="ECO:0000313" key="10">
    <source>
        <dbReference type="Proteomes" id="UP000199581"/>
    </source>
</evidence>
<evidence type="ECO:0000256" key="3">
    <source>
        <dbReference type="ARBA" id="ARBA00022519"/>
    </source>
</evidence>
<evidence type="ECO:0000256" key="4">
    <source>
        <dbReference type="ARBA" id="ARBA00022692"/>
    </source>
</evidence>
<dbReference type="Pfam" id="PF06808">
    <property type="entry name" value="DctM"/>
    <property type="match status" value="1"/>
</dbReference>
<dbReference type="AlphaFoldDB" id="A0A8G2F6X9"/>
<dbReference type="GO" id="GO:0005886">
    <property type="term" value="C:plasma membrane"/>
    <property type="evidence" value="ECO:0007669"/>
    <property type="project" value="UniProtKB-SubCell"/>
</dbReference>
<keyword evidence="3" id="KW-0997">Cell inner membrane</keyword>
<evidence type="ECO:0000256" key="5">
    <source>
        <dbReference type="ARBA" id="ARBA00022989"/>
    </source>
</evidence>
<evidence type="ECO:0000256" key="7">
    <source>
        <dbReference type="SAM" id="Phobius"/>
    </source>
</evidence>
<reference evidence="9 10" key="1">
    <citation type="submission" date="2016-10" db="EMBL/GenBank/DDBJ databases">
        <authorList>
            <person name="Varghese N."/>
            <person name="Submissions S."/>
        </authorList>
    </citation>
    <scope>NUCLEOTIDE SEQUENCE [LARGE SCALE GENOMIC DNA]</scope>
    <source>
        <strain evidence="9 10">DSM 1741</strain>
    </source>
</reference>
<keyword evidence="4 7" id="KW-0812">Transmembrane</keyword>
<dbReference type="GO" id="GO:0022857">
    <property type="term" value="F:transmembrane transporter activity"/>
    <property type="evidence" value="ECO:0007669"/>
    <property type="project" value="TreeGrafter"/>
</dbReference>
<keyword evidence="5 7" id="KW-1133">Transmembrane helix</keyword>